<dbReference type="PANTHER" id="PTHR44688:SF16">
    <property type="entry name" value="DNA-BINDING TRANSCRIPTIONAL ACTIVATOR DEVR_DOSR"/>
    <property type="match status" value="1"/>
</dbReference>
<evidence type="ECO:0000256" key="1">
    <source>
        <dbReference type="ARBA" id="ARBA00023015"/>
    </source>
</evidence>
<sequence>TGSLTEARDLCRTAARRSGNPDEGVVLLADAVHACFYLGDTTTGVELAHEIEDLLGRVASRRARGLGQLAAGVARILANRGGADQIRSAAGLLAGSGLLHDDRRRLSWLMIGPLFLRDASSGAELRRIVGEARAEAAVGTLPSLLFHVARDEATTNQWVRAEATYDEATRLARETGQDTDLAMCLAGLAWLRARLGDEQQCRALVAEALPICRARDIHIGRVWSLFALGELELGLGNAHKALAHLEELAGLLDELRLTDPDLSPAPELTDALVRLSRREDGRQVAQRFLSAAAAKGQPWAMGRAERAMGMLSENSDIDTHFRASLRFHASTLDDFETARTRLAYGARLRRVRRRVDARPHLYAALETFENLRAARWADLAAVELGATGETIKRRAPSETLTPQELQVSLLLVEGKTTREVAAALFLSPKTIEYHLRKVYTKLGIRSRAELATRLP</sequence>
<evidence type="ECO:0000256" key="2">
    <source>
        <dbReference type="ARBA" id="ARBA00023125"/>
    </source>
</evidence>
<proteinExistence type="predicted"/>
<dbReference type="Pfam" id="PF00196">
    <property type="entry name" value="GerE"/>
    <property type="match status" value="1"/>
</dbReference>
<name>A0ABX1FYS3_9PSEU</name>
<dbReference type="SMART" id="SM00421">
    <property type="entry name" value="HTH_LUXR"/>
    <property type="match status" value="1"/>
</dbReference>
<dbReference type="InterPro" id="IPR011990">
    <property type="entry name" value="TPR-like_helical_dom_sf"/>
</dbReference>
<accession>A0ABX1FYS3</accession>
<comment type="caution">
    <text evidence="5">The sequence shown here is derived from an EMBL/GenBank/DDBJ whole genome shotgun (WGS) entry which is preliminary data.</text>
</comment>
<protein>
    <submittedName>
        <fullName evidence="5">Helix-turn-helix transcriptional regulator</fullName>
    </submittedName>
</protein>
<dbReference type="PRINTS" id="PR00038">
    <property type="entry name" value="HTHLUXR"/>
</dbReference>
<evidence type="ECO:0000313" key="5">
    <source>
        <dbReference type="EMBL" id="NKE63616.1"/>
    </source>
</evidence>
<evidence type="ECO:0000259" key="4">
    <source>
        <dbReference type="PROSITE" id="PS50043"/>
    </source>
</evidence>
<dbReference type="CDD" id="cd06170">
    <property type="entry name" value="LuxR_C_like"/>
    <property type="match status" value="1"/>
</dbReference>
<dbReference type="SUPFAM" id="SSF46894">
    <property type="entry name" value="C-terminal effector domain of the bipartite response regulators"/>
    <property type="match status" value="1"/>
</dbReference>
<dbReference type="RefSeq" id="WP_223165881.1">
    <property type="nucleotide sequence ID" value="NZ_VSRL01000385.1"/>
</dbReference>
<keyword evidence="2" id="KW-0238">DNA-binding</keyword>
<evidence type="ECO:0000256" key="3">
    <source>
        <dbReference type="ARBA" id="ARBA00023163"/>
    </source>
</evidence>
<dbReference type="Gene3D" id="1.10.10.10">
    <property type="entry name" value="Winged helix-like DNA-binding domain superfamily/Winged helix DNA-binding domain"/>
    <property type="match status" value="1"/>
</dbReference>
<feature type="non-terminal residue" evidence="5">
    <location>
        <position position="1"/>
    </location>
</feature>
<keyword evidence="1" id="KW-0805">Transcription regulation</keyword>
<dbReference type="Gene3D" id="1.25.40.10">
    <property type="entry name" value="Tetratricopeptide repeat domain"/>
    <property type="match status" value="1"/>
</dbReference>
<dbReference type="InterPro" id="IPR000792">
    <property type="entry name" value="Tscrpt_reg_LuxR_C"/>
</dbReference>
<evidence type="ECO:0000313" key="6">
    <source>
        <dbReference type="Proteomes" id="UP001515943"/>
    </source>
</evidence>
<dbReference type="SUPFAM" id="SSF48452">
    <property type="entry name" value="TPR-like"/>
    <property type="match status" value="1"/>
</dbReference>
<organism evidence="5 6">
    <name type="scientific">Lentzea indica</name>
    <dbReference type="NCBI Taxonomy" id="2604800"/>
    <lineage>
        <taxon>Bacteria</taxon>
        <taxon>Bacillati</taxon>
        <taxon>Actinomycetota</taxon>
        <taxon>Actinomycetes</taxon>
        <taxon>Pseudonocardiales</taxon>
        <taxon>Pseudonocardiaceae</taxon>
        <taxon>Lentzea</taxon>
    </lineage>
</organism>
<dbReference type="PANTHER" id="PTHR44688">
    <property type="entry name" value="DNA-BINDING TRANSCRIPTIONAL ACTIVATOR DEVR_DOSR"/>
    <property type="match status" value="1"/>
</dbReference>
<feature type="domain" description="HTH luxR-type" evidence="4">
    <location>
        <begin position="393"/>
        <end position="455"/>
    </location>
</feature>
<reference evidence="5 6" key="1">
    <citation type="submission" date="2019-08" db="EMBL/GenBank/DDBJ databases">
        <title>Lentzea from Indian Himalayas.</title>
        <authorList>
            <person name="Mandal S."/>
            <person name="Mallick Gupta A."/>
            <person name="Maiti P.K."/>
            <person name="Sarkar J."/>
            <person name="Mandal S."/>
        </authorList>
    </citation>
    <scope>NUCLEOTIDE SEQUENCE [LARGE SCALE GENOMIC DNA]</scope>
    <source>
        <strain evidence="5 6">PSKA42</strain>
    </source>
</reference>
<dbReference type="InterPro" id="IPR016032">
    <property type="entry name" value="Sig_transdc_resp-reg_C-effctor"/>
</dbReference>
<dbReference type="PROSITE" id="PS50043">
    <property type="entry name" value="HTH_LUXR_2"/>
    <property type="match status" value="1"/>
</dbReference>
<dbReference type="EMBL" id="VSRL01000385">
    <property type="protein sequence ID" value="NKE63616.1"/>
    <property type="molecule type" value="Genomic_DNA"/>
</dbReference>
<dbReference type="Proteomes" id="UP001515943">
    <property type="component" value="Unassembled WGS sequence"/>
</dbReference>
<gene>
    <name evidence="5" type="ORF">FXN61_45620</name>
</gene>
<keyword evidence="3" id="KW-0804">Transcription</keyword>
<keyword evidence="6" id="KW-1185">Reference proteome</keyword>
<dbReference type="InterPro" id="IPR036388">
    <property type="entry name" value="WH-like_DNA-bd_sf"/>
</dbReference>